<keyword evidence="3" id="KW-0472">Membrane</keyword>
<evidence type="ECO:0000256" key="2">
    <source>
        <dbReference type="SAM" id="MobiDB-lite"/>
    </source>
</evidence>
<comment type="similarity">
    <text evidence="1">Belongs to the histidine acid phosphatase family.</text>
</comment>
<name>W9YW54_9EURO</name>
<organism evidence="4 5">
    <name type="scientific">Capronia coronata CBS 617.96</name>
    <dbReference type="NCBI Taxonomy" id="1182541"/>
    <lineage>
        <taxon>Eukaryota</taxon>
        <taxon>Fungi</taxon>
        <taxon>Dikarya</taxon>
        <taxon>Ascomycota</taxon>
        <taxon>Pezizomycotina</taxon>
        <taxon>Eurotiomycetes</taxon>
        <taxon>Chaetothyriomycetidae</taxon>
        <taxon>Chaetothyriales</taxon>
        <taxon>Herpotrichiellaceae</taxon>
        <taxon>Capronia</taxon>
    </lineage>
</organism>
<dbReference type="GO" id="GO:0016791">
    <property type="term" value="F:phosphatase activity"/>
    <property type="evidence" value="ECO:0007669"/>
    <property type="project" value="TreeGrafter"/>
</dbReference>
<feature type="region of interest" description="Disordered" evidence="2">
    <location>
        <begin position="410"/>
        <end position="431"/>
    </location>
</feature>
<dbReference type="RefSeq" id="XP_007720995.1">
    <property type="nucleotide sequence ID" value="XM_007722805.1"/>
</dbReference>
<evidence type="ECO:0000313" key="5">
    <source>
        <dbReference type="Proteomes" id="UP000019484"/>
    </source>
</evidence>
<dbReference type="SUPFAM" id="SSF53254">
    <property type="entry name" value="Phosphoglycerate mutase-like"/>
    <property type="match status" value="1"/>
</dbReference>
<protein>
    <submittedName>
        <fullName evidence="4">Acid phosphatase</fullName>
    </submittedName>
</protein>
<keyword evidence="3" id="KW-0812">Transmembrane</keyword>
<dbReference type="eggNOG" id="ENOG502RCH9">
    <property type="taxonomic scope" value="Eukaryota"/>
</dbReference>
<dbReference type="GeneID" id="19156794"/>
<dbReference type="Gene3D" id="3.40.50.1240">
    <property type="entry name" value="Phosphoglycerate mutase-like"/>
    <property type="match status" value="1"/>
</dbReference>
<dbReference type="InterPro" id="IPR029033">
    <property type="entry name" value="His_PPase_superfam"/>
</dbReference>
<evidence type="ECO:0000256" key="1">
    <source>
        <dbReference type="ARBA" id="ARBA00005375"/>
    </source>
</evidence>
<evidence type="ECO:0000313" key="4">
    <source>
        <dbReference type="EMBL" id="EXJ93501.1"/>
    </source>
</evidence>
<feature type="compositionally biased region" description="Low complexity" evidence="2">
    <location>
        <begin position="412"/>
        <end position="428"/>
    </location>
</feature>
<accession>W9YW54</accession>
<feature type="transmembrane region" description="Helical" evidence="3">
    <location>
        <begin position="437"/>
        <end position="464"/>
    </location>
</feature>
<reference evidence="4 5" key="1">
    <citation type="submission" date="2013-03" db="EMBL/GenBank/DDBJ databases">
        <title>The Genome Sequence of Capronia coronata CBS 617.96.</title>
        <authorList>
            <consortium name="The Broad Institute Genomics Platform"/>
            <person name="Cuomo C."/>
            <person name="de Hoog S."/>
            <person name="Gorbushina A."/>
            <person name="Walker B."/>
            <person name="Young S.K."/>
            <person name="Zeng Q."/>
            <person name="Gargeya S."/>
            <person name="Fitzgerald M."/>
            <person name="Haas B."/>
            <person name="Abouelleil A."/>
            <person name="Allen A.W."/>
            <person name="Alvarado L."/>
            <person name="Arachchi H.M."/>
            <person name="Berlin A.M."/>
            <person name="Chapman S.B."/>
            <person name="Gainer-Dewar J."/>
            <person name="Goldberg J."/>
            <person name="Griggs A."/>
            <person name="Gujja S."/>
            <person name="Hansen M."/>
            <person name="Howarth C."/>
            <person name="Imamovic A."/>
            <person name="Ireland A."/>
            <person name="Larimer J."/>
            <person name="McCowan C."/>
            <person name="Murphy C."/>
            <person name="Pearson M."/>
            <person name="Poon T.W."/>
            <person name="Priest M."/>
            <person name="Roberts A."/>
            <person name="Saif S."/>
            <person name="Shea T."/>
            <person name="Sisk P."/>
            <person name="Sykes S."/>
            <person name="Wortman J."/>
            <person name="Nusbaum C."/>
            <person name="Birren B."/>
        </authorList>
    </citation>
    <scope>NUCLEOTIDE SEQUENCE [LARGE SCALE GENOMIC DNA]</scope>
    <source>
        <strain evidence="4 5">CBS 617.96</strain>
    </source>
</reference>
<dbReference type="PANTHER" id="PTHR11567">
    <property type="entry name" value="ACID PHOSPHATASE-RELATED"/>
    <property type="match status" value="1"/>
</dbReference>
<keyword evidence="3" id="KW-1133">Transmembrane helix</keyword>
<dbReference type="Proteomes" id="UP000019484">
    <property type="component" value="Unassembled WGS sequence"/>
</dbReference>
<dbReference type="InterPro" id="IPR050645">
    <property type="entry name" value="Histidine_acid_phosphatase"/>
</dbReference>
<gene>
    <name evidence="4" type="ORF">A1O1_01893</name>
</gene>
<proteinExistence type="inferred from homology"/>
<dbReference type="AlphaFoldDB" id="W9YW54"/>
<sequence length="493" mass="52423">MRYSYAPLLASLASTSLAAETVLGVYIFSRHGDRTAKSTPPANLTALGLEEVFTSGTYYRNRYIASDSSHHIHGMNTDMVKQSQITASAPSDTVLQNSAQGFLQGLYPPTGENVQGDTLRNGTVVQTPLNGIQFIPLQTVSTGANSENSAWLQGSTNCANAQISSNNYFASPEYLTMLNRTQDFYNGVSPMVNRTFTASQTSFKNAYTIFDLLNVASIHNSSDNFPHADLLTNETFFQLRTLADQHEWGLAYNESEPIRAVTGSIIASQVVQALNGTITGKGKNKFNIQFGAYAGMMSYFGLANLTSVNPDFYGVPDYTSSLVWELVTNATVGSSASEFPAVEDISVRFLFHNGTTSNISEPVEYPLFGTGQSPLPWTDFVNGMNKFSIGTQKDWCHACGNSTGVCSPEVLGESTPSTTSSSNSSSSGSGSGGISKAVAGVIGAMVTLAVIFGAELLVLLVGGYRLVSKKRLSRTAAMGPNGAGLSTAEAPKA</sequence>
<dbReference type="PANTHER" id="PTHR11567:SF142">
    <property type="entry name" value="PHOSPHOGLYCERATE MUTASE-LIKE PROTEIN"/>
    <property type="match status" value="1"/>
</dbReference>
<dbReference type="STRING" id="1182541.W9YW54"/>
<dbReference type="HOGENOM" id="CLU_023111_1_0_1"/>
<keyword evidence="5" id="KW-1185">Reference proteome</keyword>
<evidence type="ECO:0000256" key="3">
    <source>
        <dbReference type="SAM" id="Phobius"/>
    </source>
</evidence>
<dbReference type="CDD" id="cd07061">
    <property type="entry name" value="HP_HAP_like"/>
    <property type="match status" value="1"/>
</dbReference>
<dbReference type="OrthoDB" id="258392at2759"/>
<dbReference type="Pfam" id="PF00328">
    <property type="entry name" value="His_Phos_2"/>
    <property type="match status" value="1"/>
</dbReference>
<comment type="caution">
    <text evidence="4">The sequence shown here is derived from an EMBL/GenBank/DDBJ whole genome shotgun (WGS) entry which is preliminary data.</text>
</comment>
<dbReference type="InterPro" id="IPR000560">
    <property type="entry name" value="His_Pase_clade-2"/>
</dbReference>
<dbReference type="EMBL" id="AMWN01000002">
    <property type="protein sequence ID" value="EXJ93501.1"/>
    <property type="molecule type" value="Genomic_DNA"/>
</dbReference>